<organism evidence="2 3">
    <name type="scientific">Cyphellophora attinorum</name>
    <dbReference type="NCBI Taxonomy" id="1664694"/>
    <lineage>
        <taxon>Eukaryota</taxon>
        <taxon>Fungi</taxon>
        <taxon>Dikarya</taxon>
        <taxon>Ascomycota</taxon>
        <taxon>Pezizomycotina</taxon>
        <taxon>Eurotiomycetes</taxon>
        <taxon>Chaetothyriomycetidae</taxon>
        <taxon>Chaetothyriales</taxon>
        <taxon>Cyphellophoraceae</taxon>
        <taxon>Cyphellophora</taxon>
    </lineage>
</organism>
<dbReference type="Proteomes" id="UP000038010">
    <property type="component" value="Unassembled WGS sequence"/>
</dbReference>
<feature type="region of interest" description="Disordered" evidence="1">
    <location>
        <begin position="1"/>
        <end position="97"/>
    </location>
</feature>
<feature type="compositionally biased region" description="Basic and acidic residues" evidence="1">
    <location>
        <begin position="664"/>
        <end position="678"/>
    </location>
</feature>
<feature type="region of interest" description="Disordered" evidence="1">
    <location>
        <begin position="561"/>
        <end position="678"/>
    </location>
</feature>
<evidence type="ECO:0000313" key="3">
    <source>
        <dbReference type="Proteomes" id="UP000038010"/>
    </source>
</evidence>
<dbReference type="RefSeq" id="XP_017999075.1">
    <property type="nucleotide sequence ID" value="XM_018144837.1"/>
</dbReference>
<feature type="compositionally biased region" description="Polar residues" evidence="1">
    <location>
        <begin position="442"/>
        <end position="455"/>
    </location>
</feature>
<feature type="compositionally biased region" description="Polar residues" evidence="1">
    <location>
        <begin position="173"/>
        <end position="211"/>
    </location>
</feature>
<proteinExistence type="predicted"/>
<comment type="caution">
    <text evidence="2">The sequence shown here is derived from an EMBL/GenBank/DDBJ whole genome shotgun (WGS) entry which is preliminary data.</text>
</comment>
<feature type="compositionally biased region" description="Polar residues" evidence="1">
    <location>
        <begin position="734"/>
        <end position="757"/>
    </location>
</feature>
<feature type="region of interest" description="Disordered" evidence="1">
    <location>
        <begin position="305"/>
        <end position="337"/>
    </location>
</feature>
<feature type="region of interest" description="Disordered" evidence="1">
    <location>
        <begin position="369"/>
        <end position="473"/>
    </location>
</feature>
<feature type="compositionally biased region" description="Polar residues" evidence="1">
    <location>
        <begin position="376"/>
        <end position="388"/>
    </location>
</feature>
<feature type="compositionally biased region" description="Polar residues" evidence="1">
    <location>
        <begin position="220"/>
        <end position="230"/>
    </location>
</feature>
<feature type="compositionally biased region" description="Polar residues" evidence="1">
    <location>
        <begin position="319"/>
        <end position="328"/>
    </location>
</feature>
<dbReference type="EMBL" id="LFJN01000016">
    <property type="protein sequence ID" value="KPI39112.1"/>
    <property type="molecule type" value="Genomic_DNA"/>
</dbReference>
<dbReference type="VEuPathDB" id="FungiDB:AB675_4681"/>
<keyword evidence="3" id="KW-1185">Reference proteome</keyword>
<name>A0A0N1NZZ3_9EURO</name>
<feature type="compositionally biased region" description="Polar residues" evidence="1">
    <location>
        <begin position="805"/>
        <end position="824"/>
    </location>
</feature>
<dbReference type="OrthoDB" id="4158554at2759"/>
<dbReference type="AlphaFoldDB" id="A0A0N1NZZ3"/>
<protein>
    <submittedName>
        <fullName evidence="2">Uncharacterized protein</fullName>
    </submittedName>
</protein>
<feature type="compositionally biased region" description="Basic and acidic residues" evidence="1">
    <location>
        <begin position="127"/>
        <end position="137"/>
    </location>
</feature>
<feature type="compositionally biased region" description="Basic residues" evidence="1">
    <location>
        <begin position="1"/>
        <end position="13"/>
    </location>
</feature>
<sequence>MKKLWNRTRSRSRRGSEAQPAPVEKAPPVPQLPSTSRSANRPPPPSQSRNVKPVLVGVSRANESRPGTAGSMSIQDAVRRAADTTSQEFGRGNTGKVPRYVDIFSVPSLSGSRSITSSYNEEVAERNLDTRVSRGDQYHGYVPTSKYQEEVAMRNSYHSSDAPRSSHDRQHRSWISSTTESGPSNRNTPHTSWFQDNSRPTSHVPPATTSQPLPPIRASLDSTSTNTAPVNSTLANYNLAKSEVDHPPRSSSRMSSASNNVINLSHRTIMDLTGDEEQDLAEIELKRSHDMRPGPVQLVHVVSPAASRPPSENVGDSEISPTTAQEVSPVTPLTPDRVAVHEKQLPKSTSTFSMINTVASVSPVTQAKLEEPPVSEAQTHTSPRQLTSPEAAKNRLSTVTEADADANSSSGSRDPSIERPVPNGHSADLKPTDVVSEAVPTAPSQNGTQSANLTPVPTAKSIHHSPESLQSVDFTNPSAATWGIRTRDFAVHPSRAALSNEANIKAKVSKMNGSQADAEPLMTETIRPTSTYHFDEEAFKRKQEKARAALVKLQESLNEEFISPPRTQSAPRPNRINGVGQRRVPAYKDVVDPHGPVAPTSMFSTNGADDSRGRARPSSAQAQSRTSMTASDSAEPPIVNARSAARGTRFPLQQSQSYTNTRPRPGDDLRGKGKGKERDIETALYDLQSTAEYITGAPPRVSSAQPRPPRSPLRERKAVSNSQGLHGYGFGQQHFFTNNTQQKVQTPTSPGEVSLSNFPLAPSPTQFHRDQPPPRNHGYGDQPYGHARNGSNDPFVEKKPMGSPSIATATAPNPFVNSHSNNNAIAAGPTIKRRGSTTSQASHMTSTSQYSIPIHMIPERGSSMRDI</sequence>
<feature type="region of interest" description="Disordered" evidence="1">
    <location>
        <begin position="692"/>
        <end position="826"/>
    </location>
</feature>
<feature type="compositionally biased region" description="Polar residues" evidence="1">
    <location>
        <begin position="651"/>
        <end position="662"/>
    </location>
</feature>
<feature type="compositionally biased region" description="Polar residues" evidence="1">
    <location>
        <begin position="618"/>
        <end position="632"/>
    </location>
</feature>
<dbReference type="GeneID" id="28736717"/>
<evidence type="ECO:0000313" key="2">
    <source>
        <dbReference type="EMBL" id="KPI39112.1"/>
    </source>
</evidence>
<evidence type="ECO:0000256" key="1">
    <source>
        <dbReference type="SAM" id="MobiDB-lite"/>
    </source>
</evidence>
<feature type="region of interest" description="Disordered" evidence="1">
    <location>
        <begin position="127"/>
        <end position="230"/>
    </location>
</feature>
<gene>
    <name evidence="2" type="ORF">AB675_4681</name>
</gene>
<feature type="compositionally biased region" description="Polar residues" evidence="1">
    <location>
        <begin position="395"/>
        <end position="413"/>
    </location>
</feature>
<reference evidence="2 3" key="1">
    <citation type="submission" date="2015-06" db="EMBL/GenBank/DDBJ databases">
        <title>Draft genome of the ant-associated black yeast Phialophora attae CBS 131958.</title>
        <authorList>
            <person name="Moreno L.F."/>
            <person name="Stielow B.J."/>
            <person name="de Hoog S."/>
            <person name="Vicente V.A."/>
            <person name="Weiss V.A."/>
            <person name="de Vries M."/>
            <person name="Cruz L.M."/>
            <person name="Souza E.M."/>
        </authorList>
    </citation>
    <scope>NUCLEOTIDE SEQUENCE [LARGE SCALE GENOMIC DNA]</scope>
    <source>
        <strain evidence="2 3">CBS 131958</strain>
    </source>
</reference>
<accession>A0A0N1NZZ3</accession>